<dbReference type="PROSITE" id="PS50089">
    <property type="entry name" value="ZF_RING_2"/>
    <property type="match status" value="1"/>
</dbReference>
<evidence type="ECO:0000256" key="4">
    <source>
        <dbReference type="ARBA" id="ARBA00012483"/>
    </source>
</evidence>
<dbReference type="InterPro" id="IPR013083">
    <property type="entry name" value="Znf_RING/FYVE/PHD"/>
</dbReference>
<dbReference type="SMART" id="SM00184">
    <property type="entry name" value="RING"/>
    <property type="match status" value="1"/>
</dbReference>
<keyword evidence="6 16" id="KW-0812">Transmembrane</keyword>
<dbReference type="GO" id="GO:0016567">
    <property type="term" value="P:protein ubiquitination"/>
    <property type="evidence" value="ECO:0007669"/>
    <property type="project" value="UniProtKB-UniPathway"/>
</dbReference>
<dbReference type="SUPFAM" id="SSF57850">
    <property type="entry name" value="RING/U-box"/>
    <property type="match status" value="1"/>
</dbReference>
<keyword evidence="10" id="KW-0862">Zinc</keyword>
<evidence type="ECO:0000259" key="17">
    <source>
        <dbReference type="PROSITE" id="PS50089"/>
    </source>
</evidence>
<evidence type="ECO:0000256" key="16">
    <source>
        <dbReference type="SAM" id="Phobius"/>
    </source>
</evidence>
<dbReference type="PANTHER" id="PTHR46913">
    <property type="entry name" value="RING-H2 FINGER PROTEIN ATL16"/>
    <property type="match status" value="1"/>
</dbReference>
<dbReference type="UniPathway" id="UPA00143"/>
<evidence type="ECO:0000256" key="12">
    <source>
        <dbReference type="ARBA" id="ARBA00023136"/>
    </source>
</evidence>
<evidence type="ECO:0000256" key="8">
    <source>
        <dbReference type="ARBA" id="ARBA00022771"/>
    </source>
</evidence>
<dbReference type="GO" id="GO:0008270">
    <property type="term" value="F:zinc ion binding"/>
    <property type="evidence" value="ECO:0007669"/>
    <property type="project" value="UniProtKB-KW"/>
</dbReference>
<evidence type="ECO:0000256" key="1">
    <source>
        <dbReference type="ARBA" id="ARBA00000900"/>
    </source>
</evidence>
<dbReference type="AlphaFoldDB" id="A0A7J7DQR7"/>
<keyword evidence="5" id="KW-0808">Transferase</keyword>
<dbReference type="InterPro" id="IPR044600">
    <property type="entry name" value="ATL1/ATL16-like"/>
</dbReference>
<evidence type="ECO:0000313" key="18">
    <source>
        <dbReference type="EMBL" id="KAF5748446.1"/>
    </source>
</evidence>
<keyword evidence="19" id="KW-1185">Reference proteome</keyword>
<evidence type="ECO:0000256" key="11">
    <source>
        <dbReference type="ARBA" id="ARBA00022989"/>
    </source>
</evidence>
<accession>A0A7J7DQR7</accession>
<comment type="similarity">
    <text evidence="13">Belongs to the RING-type zinc finger family. ATL subfamily.</text>
</comment>
<dbReference type="InterPro" id="IPR001841">
    <property type="entry name" value="Znf_RING"/>
</dbReference>
<dbReference type="OrthoDB" id="9984778at2759"/>
<protein>
    <recommendedName>
        <fullName evidence="4">RING-type E3 ubiquitin transferase</fullName>
        <ecNumber evidence="4">2.3.2.27</ecNumber>
    </recommendedName>
</protein>
<dbReference type="Gene3D" id="3.30.40.10">
    <property type="entry name" value="Zinc/RING finger domain, C3HC4 (zinc finger)"/>
    <property type="match status" value="1"/>
</dbReference>
<feature type="region of interest" description="Disordered" evidence="15">
    <location>
        <begin position="1"/>
        <end position="22"/>
    </location>
</feature>
<dbReference type="Pfam" id="PF13639">
    <property type="entry name" value="zf-RING_2"/>
    <property type="match status" value="1"/>
</dbReference>
<reference evidence="18 19" key="1">
    <citation type="journal article" date="2020" name="Nat. Commun.">
        <title>Genome of Tripterygium wilfordii and identification of cytochrome P450 involved in triptolide biosynthesis.</title>
        <authorList>
            <person name="Tu L."/>
            <person name="Su P."/>
            <person name="Zhang Z."/>
            <person name="Gao L."/>
            <person name="Wang J."/>
            <person name="Hu T."/>
            <person name="Zhou J."/>
            <person name="Zhang Y."/>
            <person name="Zhao Y."/>
            <person name="Liu Y."/>
            <person name="Song Y."/>
            <person name="Tong Y."/>
            <person name="Lu Y."/>
            <person name="Yang J."/>
            <person name="Xu C."/>
            <person name="Jia M."/>
            <person name="Peters R.J."/>
            <person name="Huang L."/>
            <person name="Gao W."/>
        </authorList>
    </citation>
    <scope>NUCLEOTIDE SEQUENCE [LARGE SCALE GENOMIC DNA]</scope>
    <source>
        <strain evidence="19">cv. XIE 37</strain>
        <tissue evidence="18">Leaf</tissue>
    </source>
</reference>
<dbReference type="EMBL" id="JAAARO010000004">
    <property type="protein sequence ID" value="KAF5748446.1"/>
    <property type="molecule type" value="Genomic_DNA"/>
</dbReference>
<evidence type="ECO:0000256" key="9">
    <source>
        <dbReference type="ARBA" id="ARBA00022786"/>
    </source>
</evidence>
<dbReference type="InParanoid" id="A0A7J7DQR7"/>
<keyword evidence="7" id="KW-0479">Metal-binding</keyword>
<gene>
    <name evidence="18" type="ORF">HS088_TW04G00400</name>
</gene>
<sequence length="178" mass="19939">MSNFSFPPIRLPPLPPSPPPPPQQNANLPMLYYALVVVGTSAIVLAIYNLIIIRLCHSRPRSDRFAGVTAGDRSLENPRNNWLPSFKYKKAQEQGSKELDFECAVCLSVFEEGEEVRRLPVCKHCFHAPCIDTWLSSHHDCPLCRAPVNPPPPVCHRGIEITENPHVGLVVFPSRLEI</sequence>
<name>A0A7J7DQR7_TRIWF</name>
<dbReference type="Proteomes" id="UP000593562">
    <property type="component" value="Unassembled WGS sequence"/>
</dbReference>
<keyword evidence="12 16" id="KW-0472">Membrane</keyword>
<evidence type="ECO:0000256" key="13">
    <source>
        <dbReference type="ARBA" id="ARBA00024209"/>
    </source>
</evidence>
<keyword evidence="9" id="KW-0833">Ubl conjugation pathway</keyword>
<comment type="caution">
    <text evidence="18">The sequence shown here is derived from an EMBL/GenBank/DDBJ whole genome shotgun (WGS) entry which is preliminary data.</text>
</comment>
<comment type="pathway">
    <text evidence="3">Protein modification; protein ubiquitination.</text>
</comment>
<evidence type="ECO:0000256" key="2">
    <source>
        <dbReference type="ARBA" id="ARBA00004167"/>
    </source>
</evidence>
<dbReference type="PANTHER" id="PTHR46913:SF1">
    <property type="entry name" value="RING-H2 FINGER PROTEIN ATL16"/>
    <property type="match status" value="1"/>
</dbReference>
<keyword evidence="11 16" id="KW-1133">Transmembrane helix</keyword>
<evidence type="ECO:0000256" key="3">
    <source>
        <dbReference type="ARBA" id="ARBA00004906"/>
    </source>
</evidence>
<evidence type="ECO:0000256" key="7">
    <source>
        <dbReference type="ARBA" id="ARBA00022723"/>
    </source>
</evidence>
<keyword evidence="8 14" id="KW-0863">Zinc-finger</keyword>
<comment type="subcellular location">
    <subcellularLocation>
        <location evidence="2">Membrane</location>
        <topology evidence="2">Single-pass membrane protein</topology>
    </subcellularLocation>
</comment>
<organism evidence="18 19">
    <name type="scientific">Tripterygium wilfordii</name>
    <name type="common">Thunder God vine</name>
    <dbReference type="NCBI Taxonomy" id="458696"/>
    <lineage>
        <taxon>Eukaryota</taxon>
        <taxon>Viridiplantae</taxon>
        <taxon>Streptophyta</taxon>
        <taxon>Embryophyta</taxon>
        <taxon>Tracheophyta</taxon>
        <taxon>Spermatophyta</taxon>
        <taxon>Magnoliopsida</taxon>
        <taxon>eudicotyledons</taxon>
        <taxon>Gunneridae</taxon>
        <taxon>Pentapetalae</taxon>
        <taxon>rosids</taxon>
        <taxon>fabids</taxon>
        <taxon>Celastrales</taxon>
        <taxon>Celastraceae</taxon>
        <taxon>Tripterygium</taxon>
    </lineage>
</organism>
<evidence type="ECO:0000313" key="19">
    <source>
        <dbReference type="Proteomes" id="UP000593562"/>
    </source>
</evidence>
<dbReference type="GO" id="GO:0016020">
    <property type="term" value="C:membrane"/>
    <property type="evidence" value="ECO:0007669"/>
    <property type="project" value="UniProtKB-SubCell"/>
</dbReference>
<evidence type="ECO:0000256" key="6">
    <source>
        <dbReference type="ARBA" id="ARBA00022692"/>
    </source>
</evidence>
<dbReference type="CDD" id="cd16461">
    <property type="entry name" value="RING-H2_EL5-like"/>
    <property type="match status" value="1"/>
</dbReference>
<evidence type="ECO:0000256" key="5">
    <source>
        <dbReference type="ARBA" id="ARBA00022679"/>
    </source>
</evidence>
<comment type="catalytic activity">
    <reaction evidence="1">
        <text>S-ubiquitinyl-[E2 ubiquitin-conjugating enzyme]-L-cysteine + [acceptor protein]-L-lysine = [E2 ubiquitin-conjugating enzyme]-L-cysteine + N(6)-ubiquitinyl-[acceptor protein]-L-lysine.</text>
        <dbReference type="EC" id="2.3.2.27"/>
    </reaction>
</comment>
<dbReference type="EC" id="2.3.2.27" evidence="4"/>
<feature type="compositionally biased region" description="Pro residues" evidence="15">
    <location>
        <begin position="9"/>
        <end position="22"/>
    </location>
</feature>
<proteinExistence type="inferred from homology"/>
<evidence type="ECO:0000256" key="14">
    <source>
        <dbReference type="PROSITE-ProRule" id="PRU00175"/>
    </source>
</evidence>
<feature type="domain" description="RING-type" evidence="17">
    <location>
        <begin position="103"/>
        <end position="145"/>
    </location>
</feature>
<evidence type="ECO:0000256" key="10">
    <source>
        <dbReference type="ARBA" id="ARBA00022833"/>
    </source>
</evidence>
<feature type="transmembrane region" description="Helical" evidence="16">
    <location>
        <begin position="30"/>
        <end position="51"/>
    </location>
</feature>
<dbReference type="GO" id="GO:0061630">
    <property type="term" value="F:ubiquitin protein ligase activity"/>
    <property type="evidence" value="ECO:0007669"/>
    <property type="project" value="UniProtKB-EC"/>
</dbReference>
<evidence type="ECO:0000256" key="15">
    <source>
        <dbReference type="SAM" id="MobiDB-lite"/>
    </source>
</evidence>